<comment type="caution">
    <text evidence="1">The sequence shown here is derived from an EMBL/GenBank/DDBJ whole genome shotgun (WGS) entry which is preliminary data.</text>
</comment>
<evidence type="ECO:0000313" key="2">
    <source>
        <dbReference type="Proteomes" id="UP000708208"/>
    </source>
</evidence>
<proteinExistence type="predicted"/>
<sequence length="69" mass="7848">CHGIYSVPNPKVHIFIGVRCGESQQTFPLSIRDHSCINCQAFQEYSDHRSKKKPGQEFLIGICKIIKTD</sequence>
<name>A0A8J2PYT1_9HEXA</name>
<accession>A0A8J2PYT1</accession>
<feature type="non-terminal residue" evidence="1">
    <location>
        <position position="1"/>
    </location>
</feature>
<keyword evidence="2" id="KW-1185">Reference proteome</keyword>
<dbReference type="EMBL" id="CAJVCH010541663">
    <property type="protein sequence ID" value="CAG7826935.1"/>
    <property type="molecule type" value="Genomic_DNA"/>
</dbReference>
<gene>
    <name evidence="1" type="ORF">AFUS01_LOCUS36958</name>
</gene>
<protein>
    <submittedName>
        <fullName evidence="1">Uncharacterized protein</fullName>
    </submittedName>
</protein>
<organism evidence="1 2">
    <name type="scientific">Allacma fusca</name>
    <dbReference type="NCBI Taxonomy" id="39272"/>
    <lineage>
        <taxon>Eukaryota</taxon>
        <taxon>Metazoa</taxon>
        <taxon>Ecdysozoa</taxon>
        <taxon>Arthropoda</taxon>
        <taxon>Hexapoda</taxon>
        <taxon>Collembola</taxon>
        <taxon>Symphypleona</taxon>
        <taxon>Sminthuridae</taxon>
        <taxon>Allacma</taxon>
    </lineage>
</organism>
<dbReference type="AlphaFoldDB" id="A0A8J2PYT1"/>
<evidence type="ECO:0000313" key="1">
    <source>
        <dbReference type="EMBL" id="CAG7826935.1"/>
    </source>
</evidence>
<dbReference type="Proteomes" id="UP000708208">
    <property type="component" value="Unassembled WGS sequence"/>
</dbReference>
<reference evidence="1" key="1">
    <citation type="submission" date="2021-06" db="EMBL/GenBank/DDBJ databases">
        <authorList>
            <person name="Hodson N. C."/>
            <person name="Mongue J. A."/>
            <person name="Jaron S. K."/>
        </authorList>
    </citation>
    <scope>NUCLEOTIDE SEQUENCE</scope>
</reference>